<dbReference type="InterPro" id="IPR038765">
    <property type="entry name" value="Papain-like_cys_pep_sf"/>
</dbReference>
<name>A0A6M3MCD3_9ZZZZ</name>
<dbReference type="InterPro" id="IPR007921">
    <property type="entry name" value="CHAP_dom"/>
</dbReference>
<dbReference type="SUPFAM" id="SSF54001">
    <property type="entry name" value="Cysteine proteinases"/>
    <property type="match status" value="1"/>
</dbReference>
<dbReference type="AlphaFoldDB" id="A0A6M3MCD3"/>
<gene>
    <name evidence="2" type="ORF">MM171A00766_0008</name>
    <name evidence="3" type="ORF">MM171B00553_0027</name>
</gene>
<evidence type="ECO:0000313" key="2">
    <source>
        <dbReference type="EMBL" id="QJA99945.1"/>
    </source>
</evidence>
<reference evidence="3" key="1">
    <citation type="submission" date="2020-03" db="EMBL/GenBank/DDBJ databases">
        <title>The deep terrestrial virosphere.</title>
        <authorList>
            <person name="Holmfeldt K."/>
            <person name="Nilsson E."/>
            <person name="Simone D."/>
            <person name="Lopez-Fernandez M."/>
            <person name="Wu X."/>
            <person name="de Brujin I."/>
            <person name="Lundin D."/>
            <person name="Andersson A."/>
            <person name="Bertilsson S."/>
            <person name="Dopson M."/>
        </authorList>
    </citation>
    <scope>NUCLEOTIDE SEQUENCE</scope>
    <source>
        <strain evidence="2">MM171A00766</strain>
        <strain evidence="3">MM171B00553</strain>
    </source>
</reference>
<organism evidence="3">
    <name type="scientific">viral metagenome</name>
    <dbReference type="NCBI Taxonomy" id="1070528"/>
    <lineage>
        <taxon>unclassified sequences</taxon>
        <taxon>metagenomes</taxon>
        <taxon>organismal metagenomes</taxon>
    </lineage>
</organism>
<feature type="domain" description="Peptidase C51" evidence="1">
    <location>
        <begin position="40"/>
        <end position="117"/>
    </location>
</feature>
<dbReference type="EMBL" id="MT143860">
    <property type="protein sequence ID" value="QJB03780.1"/>
    <property type="molecule type" value="Genomic_DNA"/>
</dbReference>
<dbReference type="Pfam" id="PF05257">
    <property type="entry name" value="CHAP"/>
    <property type="match status" value="1"/>
</dbReference>
<evidence type="ECO:0000313" key="3">
    <source>
        <dbReference type="EMBL" id="QJB03780.1"/>
    </source>
</evidence>
<protein>
    <recommendedName>
        <fullName evidence="1">Peptidase C51 domain-containing protein</fullName>
    </recommendedName>
</protein>
<dbReference type="EMBL" id="MT143675">
    <property type="protein sequence ID" value="QJA99945.1"/>
    <property type="molecule type" value="Genomic_DNA"/>
</dbReference>
<accession>A0A6M3MCD3</accession>
<proteinExistence type="predicted"/>
<dbReference type="NCBIfam" id="TIGR02594">
    <property type="entry name" value="TIGR02594 family protein"/>
    <property type="match status" value="1"/>
</dbReference>
<evidence type="ECO:0000259" key="1">
    <source>
        <dbReference type="Pfam" id="PF05257"/>
    </source>
</evidence>
<sequence length="147" mass="16955">MDEMLKLALSFYGLKEIPGEENNPKILKFFKEIGQGWVQDDETSWCSSYINWCAYKTGMEYTGKLDARSWLRVGYGVVDPSLGDVVVYWRDKPNSWKGHVGLFINKQGSEIYTLGGNQSNMVNISPYPLNRLLGYRRLKKVRNSLIY</sequence>
<dbReference type="InterPro" id="IPR013423">
    <property type="entry name" value="CHP02594"/>
</dbReference>